<dbReference type="InParanoid" id="A0A1U7Z638"/>
<evidence type="ECO:0000313" key="3">
    <source>
        <dbReference type="Proteomes" id="UP000189703"/>
    </source>
</evidence>
<dbReference type="SMART" id="SM00369">
    <property type="entry name" value="LRR_TYP"/>
    <property type="match status" value="15"/>
</dbReference>
<sequence length="629" mass="69379">MDRMLKAARSSGSLNLSNRSLREVPDEVYQILDAVREDEKWWEAAEMQKLILAHNNIEVLKEDVKNLSMLSVLNISHNRLSHLPAAIGDLPMLKSLDVSFNSILCIPEEIGSATALVKLDYSNNLLKDLPNSLGSCLDLSELKASNNSITRLPEDLVNCSKLMKLDMEGNKLAAIPENLLSSWTILSELNASKNLLTSIPESIGTLSRLIRLDFHQNRISSIPSSIMGCCSLKEFYMGNNMLSSLPAEIGALSLLGTLDLHSNQLKEYPVEACKLRLSVLDLSNNALSGLPPQIGTMTTLRKLLLTGNPLRTLRSSLVSGPTPTLLKYLRTRLPDAEGPESATSPMKEDQIAIATREALSSKELSLGGLALTAIPSAVWESGEILKVDLSRNSIQEIPNELSLCTSLESLNGKLSDECIDYLKVGMLISITFEQCCMDSISQADASVLDTHWVLILTNNKIKEWPGAVIQSLSNLSCLKLNNNLLQQIPSDGFRDLSKLKILDLSGNAASFKEHPPLSSLQQLQELYLRRMQLHEVPLDIMSLEQLRILDLGQNSLQTIPEGFKNLTSLVELDLSDNNITTLPPELGLLETSLQALRLDGNPLRSIRRAILDRGTKVVLKYLKDKIPEQ</sequence>
<protein>
    <submittedName>
        <fullName evidence="4">Plant intracellular Ras-group-related LRR protein 6 isoform X1</fullName>
    </submittedName>
</protein>
<dbReference type="OMA" id="CMLHKLT"/>
<dbReference type="PANTHER" id="PTHR48051">
    <property type="match status" value="1"/>
</dbReference>
<evidence type="ECO:0000313" key="4">
    <source>
        <dbReference type="RefSeq" id="XP_010242952.1"/>
    </source>
</evidence>
<evidence type="ECO:0000256" key="1">
    <source>
        <dbReference type="ARBA" id="ARBA00022614"/>
    </source>
</evidence>
<dbReference type="STRING" id="4432.A0A1U7Z638"/>
<dbReference type="InterPro" id="IPR032675">
    <property type="entry name" value="LRR_dom_sf"/>
</dbReference>
<dbReference type="Pfam" id="PF00560">
    <property type="entry name" value="LRR_1"/>
    <property type="match status" value="1"/>
</dbReference>
<organism evidence="3 4">
    <name type="scientific">Nelumbo nucifera</name>
    <name type="common">Sacred lotus</name>
    <dbReference type="NCBI Taxonomy" id="4432"/>
    <lineage>
        <taxon>Eukaryota</taxon>
        <taxon>Viridiplantae</taxon>
        <taxon>Streptophyta</taxon>
        <taxon>Embryophyta</taxon>
        <taxon>Tracheophyta</taxon>
        <taxon>Spermatophyta</taxon>
        <taxon>Magnoliopsida</taxon>
        <taxon>Proteales</taxon>
        <taxon>Nelumbonaceae</taxon>
        <taxon>Nelumbo</taxon>
    </lineage>
</organism>
<proteinExistence type="predicted"/>
<dbReference type="PANTHER" id="PTHR48051:SF1">
    <property type="entry name" value="RAS SUPPRESSOR PROTEIN 1"/>
    <property type="match status" value="1"/>
</dbReference>
<keyword evidence="2" id="KW-0677">Repeat</keyword>
<dbReference type="SUPFAM" id="SSF52058">
    <property type="entry name" value="L domain-like"/>
    <property type="match status" value="2"/>
</dbReference>
<dbReference type="FunCoup" id="A0A1U7Z638">
    <property type="interactions" value="3601"/>
</dbReference>
<dbReference type="PROSITE" id="PS51450">
    <property type="entry name" value="LRR"/>
    <property type="match status" value="1"/>
</dbReference>
<dbReference type="GeneID" id="104587164"/>
<dbReference type="Pfam" id="PF13855">
    <property type="entry name" value="LRR_8"/>
    <property type="match status" value="3"/>
</dbReference>
<name>A0A1U7Z638_NELNU</name>
<dbReference type="RefSeq" id="XP_010242952.1">
    <property type="nucleotide sequence ID" value="XM_010244650.2"/>
</dbReference>
<dbReference type="AlphaFoldDB" id="A0A1U7Z638"/>
<dbReference type="GO" id="GO:0035556">
    <property type="term" value="P:intracellular signal transduction"/>
    <property type="evidence" value="ECO:0000318"/>
    <property type="project" value="GO_Central"/>
</dbReference>
<dbReference type="InterPro" id="IPR001611">
    <property type="entry name" value="Leu-rich_rpt"/>
</dbReference>
<keyword evidence="1" id="KW-0433">Leucine-rich repeat</keyword>
<dbReference type="KEGG" id="nnu:104587164"/>
<evidence type="ECO:0000256" key="2">
    <source>
        <dbReference type="ARBA" id="ARBA00022737"/>
    </source>
</evidence>
<dbReference type="PRINTS" id="PR00019">
    <property type="entry name" value="LEURICHRPT"/>
</dbReference>
<dbReference type="Gene3D" id="3.80.10.10">
    <property type="entry name" value="Ribonuclease Inhibitor"/>
    <property type="match status" value="5"/>
</dbReference>
<dbReference type="Proteomes" id="UP000189703">
    <property type="component" value="Unplaced"/>
</dbReference>
<dbReference type="InterPro" id="IPR003591">
    <property type="entry name" value="Leu-rich_rpt_typical-subtyp"/>
</dbReference>
<dbReference type="InterPro" id="IPR050216">
    <property type="entry name" value="LRR_domain-containing"/>
</dbReference>
<dbReference type="FunFam" id="3.80.10.10:FF:000116">
    <property type="entry name" value="Leucine-rich repeat-containing protein 40"/>
    <property type="match status" value="1"/>
</dbReference>
<accession>A0A1U7Z638</accession>
<gene>
    <name evidence="4" type="primary">LOC104587164</name>
</gene>
<dbReference type="SMART" id="SM00364">
    <property type="entry name" value="LRR_BAC"/>
    <property type="match status" value="7"/>
</dbReference>
<dbReference type="OrthoDB" id="660555at2759"/>
<keyword evidence="3" id="KW-1185">Reference proteome</keyword>
<dbReference type="eggNOG" id="KOG0472">
    <property type="taxonomic scope" value="Eukaryota"/>
</dbReference>
<reference evidence="4" key="1">
    <citation type="submission" date="2025-08" db="UniProtKB">
        <authorList>
            <consortium name="RefSeq"/>
        </authorList>
    </citation>
    <scope>IDENTIFICATION</scope>
</reference>